<accession>A0A7K0GUG2</accession>
<name>A0A7K0GUG2_PARDI</name>
<evidence type="ECO:0000256" key="1">
    <source>
        <dbReference type="SAM" id="MobiDB-lite"/>
    </source>
</evidence>
<evidence type="ECO:0008006" key="4">
    <source>
        <dbReference type="Google" id="ProtNLM"/>
    </source>
</evidence>
<dbReference type="RefSeq" id="WP_005647428.1">
    <property type="nucleotide sequence ID" value="NZ_JAHYOG010000057.1"/>
</dbReference>
<gene>
    <name evidence="2" type="ORF">GKD67_10050</name>
</gene>
<dbReference type="Proteomes" id="UP000461276">
    <property type="component" value="Unassembled WGS sequence"/>
</dbReference>
<dbReference type="Pfam" id="PF05069">
    <property type="entry name" value="Phage_tail_S"/>
    <property type="match status" value="1"/>
</dbReference>
<feature type="region of interest" description="Disordered" evidence="1">
    <location>
        <begin position="48"/>
        <end position="71"/>
    </location>
</feature>
<dbReference type="InterPro" id="IPR006522">
    <property type="entry name" value="Phage_virion_morphogenesis"/>
</dbReference>
<comment type="caution">
    <text evidence="2">The sequence shown here is derived from an EMBL/GenBank/DDBJ whole genome shotgun (WGS) entry which is preliminary data.</text>
</comment>
<dbReference type="AlphaFoldDB" id="A0A7K0GUG2"/>
<dbReference type="EMBL" id="WKMY01000005">
    <property type="protein sequence ID" value="MRY93562.1"/>
    <property type="molecule type" value="Genomic_DNA"/>
</dbReference>
<protein>
    <recommendedName>
        <fullName evidence="4">Mu-like prophage protein gpG</fullName>
    </recommendedName>
</protein>
<organism evidence="2 3">
    <name type="scientific">Parabacteroides distasonis</name>
    <dbReference type="NCBI Taxonomy" id="823"/>
    <lineage>
        <taxon>Bacteria</taxon>
        <taxon>Pseudomonadati</taxon>
        <taxon>Bacteroidota</taxon>
        <taxon>Bacteroidia</taxon>
        <taxon>Bacteroidales</taxon>
        <taxon>Tannerellaceae</taxon>
        <taxon>Parabacteroides</taxon>
    </lineage>
</organism>
<evidence type="ECO:0000313" key="3">
    <source>
        <dbReference type="Proteomes" id="UP000461276"/>
    </source>
</evidence>
<proteinExistence type="predicted"/>
<evidence type="ECO:0000313" key="2">
    <source>
        <dbReference type="EMBL" id="MRY93562.1"/>
    </source>
</evidence>
<reference evidence="2 3" key="1">
    <citation type="journal article" date="2019" name="Nat. Med.">
        <title>A library of human gut bacterial isolates paired with longitudinal multiomics data enables mechanistic microbiome research.</title>
        <authorList>
            <person name="Poyet M."/>
            <person name="Groussin M."/>
            <person name="Gibbons S.M."/>
            <person name="Avila-Pacheco J."/>
            <person name="Jiang X."/>
            <person name="Kearney S.M."/>
            <person name="Perrotta A.R."/>
            <person name="Berdy B."/>
            <person name="Zhao S."/>
            <person name="Lieberman T.D."/>
            <person name="Swanson P.K."/>
            <person name="Smith M."/>
            <person name="Roesemann S."/>
            <person name="Alexander J.E."/>
            <person name="Rich S.A."/>
            <person name="Livny J."/>
            <person name="Vlamakis H."/>
            <person name="Clish C."/>
            <person name="Bullock K."/>
            <person name="Deik A."/>
            <person name="Scott J."/>
            <person name="Pierce K.A."/>
            <person name="Xavier R.J."/>
            <person name="Alm E.J."/>
        </authorList>
    </citation>
    <scope>NUCLEOTIDE SEQUENCE [LARGE SCALE GENOMIC DNA]</scope>
    <source>
        <strain evidence="2 3">BIOML-A9</strain>
    </source>
</reference>
<feature type="compositionally biased region" description="Polar residues" evidence="1">
    <location>
        <begin position="54"/>
        <end position="65"/>
    </location>
</feature>
<sequence length="196" mass="22525">MNIKDFSASLKAKQKELDTLMRRELPIKVGRMAKDHYQDNFRKGGFVNGGLQRWPQTKRQNSGSKSAAAGYGPLLSRRNHLFSSVKYTPGDYRVRVANDVEYAPLHNWGGETHPTVTPRMRKFAWAMYYKAVGKRKKGKTRQGELPPEAGMWKGLALTRKKKLKVKIPQRQFIGESTELNKQIRQIVEAEIRNILK</sequence>